<proteinExistence type="inferred from homology"/>
<keyword evidence="6" id="KW-1185">Reference proteome</keyword>
<keyword evidence="3" id="KW-0732">Signal</keyword>
<reference evidence="5 6" key="1">
    <citation type="submission" date="2018-12" db="EMBL/GenBank/DDBJ databases">
        <authorList>
            <person name="Li K."/>
        </authorList>
    </citation>
    <scope>NUCLEOTIDE SEQUENCE [LARGE SCALE GENOMIC DNA]</scope>
    <source>
        <strain evidence="6">CR22</strain>
    </source>
</reference>
<comment type="similarity">
    <text evidence="2">Belongs to the bacterial solute-binding protein SsuA/TauA family.</text>
</comment>
<protein>
    <submittedName>
        <fullName evidence="5">ABC transporter substrate-binding protein</fullName>
    </submittedName>
</protein>
<dbReference type="PROSITE" id="PS51257">
    <property type="entry name" value="PROKAR_LIPOPROTEIN"/>
    <property type="match status" value="1"/>
</dbReference>
<dbReference type="Pfam" id="PF09084">
    <property type="entry name" value="NMT1"/>
    <property type="match status" value="1"/>
</dbReference>
<dbReference type="PANTHER" id="PTHR30024:SF47">
    <property type="entry name" value="TAURINE-BINDING PERIPLASMIC PROTEIN"/>
    <property type="match status" value="1"/>
</dbReference>
<dbReference type="AlphaFoldDB" id="A0A3S9I9N8"/>
<dbReference type="InterPro" id="IPR001638">
    <property type="entry name" value="Solute-binding_3/MltF_N"/>
</dbReference>
<evidence type="ECO:0000259" key="4">
    <source>
        <dbReference type="SMART" id="SM00062"/>
    </source>
</evidence>
<dbReference type="InterPro" id="IPR015168">
    <property type="entry name" value="SsuA/THI5"/>
</dbReference>
<evidence type="ECO:0000313" key="6">
    <source>
        <dbReference type="Proteomes" id="UP000280197"/>
    </source>
</evidence>
<dbReference type="GO" id="GO:0042597">
    <property type="term" value="C:periplasmic space"/>
    <property type="evidence" value="ECO:0007669"/>
    <property type="project" value="UniProtKB-SubCell"/>
</dbReference>
<evidence type="ECO:0000256" key="1">
    <source>
        <dbReference type="ARBA" id="ARBA00004418"/>
    </source>
</evidence>
<evidence type="ECO:0000313" key="5">
    <source>
        <dbReference type="EMBL" id="AZP21081.1"/>
    </source>
</evidence>
<dbReference type="EMBL" id="CP034463">
    <property type="protein sequence ID" value="AZP21081.1"/>
    <property type="molecule type" value="Genomic_DNA"/>
</dbReference>
<dbReference type="KEGG" id="saqu:EJC51_36425"/>
<dbReference type="PANTHER" id="PTHR30024">
    <property type="entry name" value="ALIPHATIC SULFONATES-BINDING PROTEIN-RELATED"/>
    <property type="match status" value="1"/>
</dbReference>
<feature type="domain" description="Solute-binding protein family 3/N-terminal" evidence="4">
    <location>
        <begin position="45"/>
        <end position="271"/>
    </location>
</feature>
<dbReference type="SMART" id="SM00062">
    <property type="entry name" value="PBPb"/>
    <property type="match status" value="1"/>
</dbReference>
<dbReference type="Proteomes" id="UP000280197">
    <property type="component" value="Chromosome"/>
</dbReference>
<dbReference type="RefSeq" id="WP_126274937.1">
    <property type="nucleotide sequence ID" value="NZ_CP034463.1"/>
</dbReference>
<evidence type="ECO:0000256" key="3">
    <source>
        <dbReference type="ARBA" id="ARBA00022729"/>
    </source>
</evidence>
<name>A0A3S9I9N8_9ACTN</name>
<organism evidence="5 6">
    <name type="scientific">Streptomyces aquilus</name>
    <dbReference type="NCBI Taxonomy" id="2548456"/>
    <lineage>
        <taxon>Bacteria</taxon>
        <taxon>Bacillati</taxon>
        <taxon>Actinomycetota</taxon>
        <taxon>Actinomycetes</taxon>
        <taxon>Kitasatosporales</taxon>
        <taxon>Streptomycetaceae</taxon>
        <taxon>Streptomyces</taxon>
    </lineage>
</organism>
<accession>A0A3S9I9N8</accession>
<sequence length="326" mass="34620">MALRRSCSGSAGKGTAAALATVLALTLTSCGDDEASGAADGGRTKVTVAALPLVDCAMLYIAQDRGLFEKEGLDVRVQQIQQSLQALPPLSKGQIDMVASANYVTYFQAQDKGTLDIRIVAEAIRAAPHMMDVLVPKDSDIKSVADLTGRKLAVNVLNNVQSLTFNEIVAEQGAGKPVYRQIPFPQMGAALDKGQVDAVHAVEPYDSAIQDELGARVLVDGASAPVRSIPLSGYITTERYASEHADALAAFQRALKAAVEIAAKDPEAVRDILPTYTKVTARQAKQIDLPVFPPTMDAAQIARLTELMKKQGMVQKPIDPAALLVK</sequence>
<gene>
    <name evidence="5" type="ORF">EJC51_36425</name>
</gene>
<dbReference type="Gene3D" id="3.40.190.10">
    <property type="entry name" value="Periplasmic binding protein-like II"/>
    <property type="match status" value="2"/>
</dbReference>
<dbReference type="SUPFAM" id="SSF53850">
    <property type="entry name" value="Periplasmic binding protein-like II"/>
    <property type="match status" value="1"/>
</dbReference>
<comment type="subcellular location">
    <subcellularLocation>
        <location evidence="1">Periplasm</location>
    </subcellularLocation>
</comment>
<evidence type="ECO:0000256" key="2">
    <source>
        <dbReference type="ARBA" id="ARBA00010742"/>
    </source>
</evidence>